<dbReference type="OrthoDB" id="4907at2157"/>
<accession>A0A8J8PFT0</accession>
<evidence type="ECO:0000313" key="3">
    <source>
        <dbReference type="Proteomes" id="UP000705823"/>
    </source>
</evidence>
<dbReference type="PANTHER" id="PTHR48079">
    <property type="entry name" value="PROTEIN YEEZ"/>
    <property type="match status" value="1"/>
</dbReference>
<dbReference type="Gene3D" id="3.40.50.720">
    <property type="entry name" value="NAD(P)-binding Rossmann-like Domain"/>
    <property type="match status" value="1"/>
</dbReference>
<dbReference type="GO" id="GO:0004029">
    <property type="term" value="F:aldehyde dehydrogenase (NAD+) activity"/>
    <property type="evidence" value="ECO:0007669"/>
    <property type="project" value="TreeGrafter"/>
</dbReference>
<dbReference type="PANTHER" id="PTHR48079:SF6">
    <property type="entry name" value="NAD(P)-BINDING DOMAIN-CONTAINING PROTEIN-RELATED"/>
    <property type="match status" value="1"/>
</dbReference>
<protein>
    <submittedName>
        <fullName evidence="2">NAD-dependent epimerase/dehydratase family protein</fullName>
    </submittedName>
</protein>
<dbReference type="RefSeq" id="WP_142978754.1">
    <property type="nucleotide sequence ID" value="NZ_RKLU01000001.1"/>
</dbReference>
<dbReference type="GO" id="GO:0005737">
    <property type="term" value="C:cytoplasm"/>
    <property type="evidence" value="ECO:0007669"/>
    <property type="project" value="TreeGrafter"/>
</dbReference>
<dbReference type="EMBL" id="RKLU01000001">
    <property type="protein sequence ID" value="TQQ83837.1"/>
    <property type="molecule type" value="Genomic_DNA"/>
</dbReference>
<reference evidence="2" key="1">
    <citation type="submission" date="2019-02" db="EMBL/GenBank/DDBJ databases">
        <title>Halonotius sp. a new haloarchaeum isolated from saline soil.</title>
        <authorList>
            <person name="Duran-Viseras A."/>
            <person name="Sanchez-Porro C."/>
            <person name="Ventosa A."/>
        </authorList>
    </citation>
    <scope>NUCLEOTIDE SEQUENCE</scope>
    <source>
        <strain evidence="2">F15B</strain>
    </source>
</reference>
<evidence type="ECO:0000259" key="1">
    <source>
        <dbReference type="Pfam" id="PF01370"/>
    </source>
</evidence>
<keyword evidence="3" id="KW-1185">Reference proteome</keyword>
<dbReference type="InterPro" id="IPR001509">
    <property type="entry name" value="Epimerase_deHydtase"/>
</dbReference>
<evidence type="ECO:0000313" key="2">
    <source>
        <dbReference type="EMBL" id="TQQ83837.1"/>
    </source>
</evidence>
<organism evidence="2 3">
    <name type="scientific">Halonotius terrestris</name>
    <dbReference type="NCBI Taxonomy" id="2487750"/>
    <lineage>
        <taxon>Archaea</taxon>
        <taxon>Methanobacteriati</taxon>
        <taxon>Methanobacteriota</taxon>
        <taxon>Stenosarchaea group</taxon>
        <taxon>Halobacteria</taxon>
        <taxon>Halobacteriales</taxon>
        <taxon>Haloferacaceae</taxon>
        <taxon>Halonotius</taxon>
    </lineage>
</organism>
<sequence length="329" mass="35975">MEYLVTGATGVVGSHLVCHLVEAGHDVVAVTRSRSNAAHLPDEITVVEGDITDKESLREPMTGVDGVFHIAAWAYLGPGPDNVETAERVNVDGTRNVFELMDELEVPKGVYTSTVGLFSDVQGPVDETDLPDRPPQSVYLRTKWEAHCDVANGFIDDGLPLVVVMPGNVFGRWDKPYGTTRGFLRAYLQEELPMVPRDWAFPFEHAADTARSHLRAMTHGDPGETYIIADEARSLPALFDRAESITGVPAPRAVPSALFGVLARGMRAAERVITPPEGFEAETLAFLSGDGVRVDNSKATRELGIDHQSPEESLAEYFEWEQAQLAQHN</sequence>
<dbReference type="AlphaFoldDB" id="A0A8J8PFT0"/>
<dbReference type="SUPFAM" id="SSF51735">
    <property type="entry name" value="NAD(P)-binding Rossmann-fold domains"/>
    <property type="match status" value="1"/>
</dbReference>
<name>A0A8J8PFT0_9EURY</name>
<dbReference type="InterPro" id="IPR036291">
    <property type="entry name" value="NAD(P)-bd_dom_sf"/>
</dbReference>
<dbReference type="Pfam" id="PF01370">
    <property type="entry name" value="Epimerase"/>
    <property type="match status" value="1"/>
</dbReference>
<dbReference type="InterPro" id="IPR051783">
    <property type="entry name" value="NAD(P)-dependent_oxidoreduct"/>
</dbReference>
<dbReference type="Proteomes" id="UP000705823">
    <property type="component" value="Unassembled WGS sequence"/>
</dbReference>
<comment type="caution">
    <text evidence="2">The sequence shown here is derived from an EMBL/GenBank/DDBJ whole genome shotgun (WGS) entry which is preliminary data.</text>
</comment>
<gene>
    <name evidence="2" type="ORF">EGH24_03410</name>
</gene>
<feature type="domain" description="NAD-dependent epimerase/dehydratase" evidence="1">
    <location>
        <begin position="4"/>
        <end position="229"/>
    </location>
</feature>
<proteinExistence type="predicted"/>